<keyword evidence="2 6" id="KW-0812">Transmembrane</keyword>
<dbReference type="EMBL" id="LWGZ01000384">
    <property type="protein sequence ID" value="OAX62605.1"/>
    <property type="molecule type" value="Genomic_DNA"/>
</dbReference>
<evidence type="ECO:0000313" key="9">
    <source>
        <dbReference type="Proteomes" id="UP000092021"/>
    </source>
</evidence>
<protein>
    <recommendedName>
        <fullName evidence="7">ResB-like domain-containing protein</fullName>
    </recommendedName>
</protein>
<organism evidence="8 9">
    <name type="scientific">Rothia kristinae</name>
    <dbReference type="NCBI Taxonomy" id="37923"/>
    <lineage>
        <taxon>Bacteria</taxon>
        <taxon>Bacillati</taxon>
        <taxon>Actinomycetota</taxon>
        <taxon>Actinomycetes</taxon>
        <taxon>Micrococcales</taxon>
        <taxon>Micrococcaceae</taxon>
        <taxon>Rothia</taxon>
    </lineage>
</organism>
<feature type="domain" description="ResB-like" evidence="7">
    <location>
        <begin position="4"/>
        <end position="88"/>
    </location>
</feature>
<evidence type="ECO:0000256" key="5">
    <source>
        <dbReference type="ARBA" id="ARBA00023136"/>
    </source>
</evidence>
<comment type="caution">
    <text evidence="8">The sequence shown here is derived from an EMBL/GenBank/DDBJ whole genome shotgun (WGS) entry which is preliminary data.</text>
</comment>
<accession>A0A657IUW5</accession>
<evidence type="ECO:0000256" key="1">
    <source>
        <dbReference type="ARBA" id="ARBA00004141"/>
    </source>
</evidence>
<evidence type="ECO:0000256" key="4">
    <source>
        <dbReference type="ARBA" id="ARBA00022989"/>
    </source>
</evidence>
<name>A0A657IUW5_9MICC</name>
<dbReference type="GO" id="GO:0016020">
    <property type="term" value="C:membrane"/>
    <property type="evidence" value="ECO:0007669"/>
    <property type="project" value="UniProtKB-SubCell"/>
</dbReference>
<dbReference type="InterPro" id="IPR007816">
    <property type="entry name" value="ResB-like_domain"/>
</dbReference>
<proteinExistence type="predicted"/>
<dbReference type="GO" id="GO:0017004">
    <property type="term" value="P:cytochrome complex assembly"/>
    <property type="evidence" value="ECO:0007669"/>
    <property type="project" value="UniProtKB-KW"/>
</dbReference>
<keyword evidence="3" id="KW-0201">Cytochrome c-type biogenesis</keyword>
<evidence type="ECO:0000259" key="7">
    <source>
        <dbReference type="Pfam" id="PF05140"/>
    </source>
</evidence>
<evidence type="ECO:0000256" key="3">
    <source>
        <dbReference type="ARBA" id="ARBA00022748"/>
    </source>
</evidence>
<keyword evidence="4 6" id="KW-1133">Transmembrane helix</keyword>
<gene>
    <name evidence="8" type="ORF">A5N15_04525</name>
</gene>
<dbReference type="Pfam" id="PF05140">
    <property type="entry name" value="ResB"/>
    <property type="match status" value="1"/>
</dbReference>
<evidence type="ECO:0000313" key="8">
    <source>
        <dbReference type="EMBL" id="OAX62605.1"/>
    </source>
</evidence>
<evidence type="ECO:0000256" key="2">
    <source>
        <dbReference type="ARBA" id="ARBA00022692"/>
    </source>
</evidence>
<sequence>MYVLDTSSLHELNSMRNKNGIVLTEQNPKAELPEGKGSIELEGVSRYVGLDIHYDPGKPVVLVSFLLAFAGLVVSLFVARRRAWVTRVRPAWPTAPTPWSWSTGCWPAGRTRASARRRTG</sequence>
<evidence type="ECO:0000256" key="6">
    <source>
        <dbReference type="SAM" id="Phobius"/>
    </source>
</evidence>
<comment type="subcellular location">
    <subcellularLocation>
        <location evidence="1">Membrane</location>
        <topology evidence="1">Multi-pass membrane protein</topology>
    </subcellularLocation>
</comment>
<dbReference type="Proteomes" id="UP000092021">
    <property type="component" value="Unassembled WGS sequence"/>
</dbReference>
<feature type="transmembrane region" description="Helical" evidence="6">
    <location>
        <begin position="60"/>
        <end position="79"/>
    </location>
</feature>
<reference evidence="8 9" key="1">
    <citation type="submission" date="2016-04" db="EMBL/GenBank/DDBJ databases">
        <title>Identification of putative biosynthetic pathways for the production of bioactive secondary metabolites by the marine actinomycete Kocuria kristinae RUTW2-3.</title>
        <authorList>
            <person name="Waterworth S.C."/>
            <person name="Walmsley T.A."/>
            <person name="Matongo T."/>
            <person name="Davies-Coleman M.T."/>
            <person name="Dorrington R.A."/>
        </authorList>
    </citation>
    <scope>NUCLEOTIDE SEQUENCE [LARGE SCALE GENOMIC DNA]</scope>
    <source>
        <strain evidence="8 9">RUTW4-5</strain>
    </source>
</reference>
<keyword evidence="5 6" id="KW-0472">Membrane</keyword>
<dbReference type="AlphaFoldDB" id="A0A657IUW5"/>